<dbReference type="AlphaFoldDB" id="A0A4Y2RZ58"/>
<dbReference type="Proteomes" id="UP000499080">
    <property type="component" value="Unassembled WGS sequence"/>
</dbReference>
<keyword evidence="2" id="KW-1185">Reference proteome</keyword>
<reference evidence="1 2" key="1">
    <citation type="journal article" date="2019" name="Sci. Rep.">
        <title>Orb-weaving spider Araneus ventricosus genome elucidates the spidroin gene catalogue.</title>
        <authorList>
            <person name="Kono N."/>
            <person name="Nakamura H."/>
            <person name="Ohtoshi R."/>
            <person name="Moran D.A.P."/>
            <person name="Shinohara A."/>
            <person name="Yoshida Y."/>
            <person name="Fujiwara M."/>
            <person name="Mori M."/>
            <person name="Tomita M."/>
            <person name="Arakawa K."/>
        </authorList>
    </citation>
    <scope>NUCLEOTIDE SEQUENCE [LARGE SCALE GENOMIC DNA]</scope>
</reference>
<gene>
    <name evidence="1" type="ORF">AVEN_246937_1</name>
</gene>
<protein>
    <submittedName>
        <fullName evidence="1">Uncharacterized protein</fullName>
    </submittedName>
</protein>
<sequence>MTRILRQGGGRPSFSGYLRGTEVNYLGVYYSIKLPLSVAPRVQGYEKPPDNKWALAALLGIVMEELESSPPPVIVHTSYKRGRPWPVMATWTPDSVLELLQQLSFRLLG</sequence>
<comment type="caution">
    <text evidence="1">The sequence shown here is derived from an EMBL/GenBank/DDBJ whole genome shotgun (WGS) entry which is preliminary data.</text>
</comment>
<proteinExistence type="predicted"/>
<organism evidence="1 2">
    <name type="scientific">Araneus ventricosus</name>
    <name type="common">Orbweaver spider</name>
    <name type="synonym">Epeira ventricosa</name>
    <dbReference type="NCBI Taxonomy" id="182803"/>
    <lineage>
        <taxon>Eukaryota</taxon>
        <taxon>Metazoa</taxon>
        <taxon>Ecdysozoa</taxon>
        <taxon>Arthropoda</taxon>
        <taxon>Chelicerata</taxon>
        <taxon>Arachnida</taxon>
        <taxon>Araneae</taxon>
        <taxon>Araneomorphae</taxon>
        <taxon>Entelegynae</taxon>
        <taxon>Araneoidea</taxon>
        <taxon>Araneidae</taxon>
        <taxon>Araneus</taxon>
    </lineage>
</organism>
<evidence type="ECO:0000313" key="2">
    <source>
        <dbReference type="Proteomes" id="UP000499080"/>
    </source>
</evidence>
<accession>A0A4Y2RZ58</accession>
<dbReference type="EMBL" id="BGPR01018971">
    <property type="protein sequence ID" value="GBN80626.1"/>
    <property type="molecule type" value="Genomic_DNA"/>
</dbReference>
<evidence type="ECO:0000313" key="1">
    <source>
        <dbReference type="EMBL" id="GBN80626.1"/>
    </source>
</evidence>
<name>A0A4Y2RZ58_ARAVE</name>